<dbReference type="Proteomes" id="UP000001412">
    <property type="component" value="Chromosome"/>
</dbReference>
<dbReference type="STRING" id="212717.CTC_02232"/>
<reference evidence="2 3" key="1">
    <citation type="journal article" date="2003" name="Proc. Natl. Acad. Sci. U.S.A.">
        <title>The genome sequence of Clostridium tetani, the causative agent of tetanus disease.</title>
        <authorList>
            <person name="Brueggemann H."/>
            <person name="Baumer S."/>
            <person name="Fricke W.F."/>
            <person name="Wiezer A."/>
            <person name="Liesegang H."/>
            <person name="Decker I."/>
            <person name="Herzberg C."/>
            <person name="Martinez-Arias R."/>
            <person name="Merkl R."/>
            <person name="Henne A."/>
            <person name="Gottschalk G."/>
        </authorList>
    </citation>
    <scope>NUCLEOTIDE SEQUENCE [LARGE SCALE GENOMIC DNA]</scope>
    <source>
        <strain evidence="3">Massachusetts / E88</strain>
    </source>
</reference>
<evidence type="ECO:0000259" key="1">
    <source>
        <dbReference type="Pfam" id="PF02342"/>
    </source>
</evidence>
<dbReference type="KEGG" id="ctc:CTC_02232"/>
<evidence type="ECO:0000313" key="2">
    <source>
        <dbReference type="EMBL" id="AAO36714.1"/>
    </source>
</evidence>
<dbReference type="PANTHER" id="PTHR32097">
    <property type="entry name" value="CAMP-BINDING PROTEIN 1-RELATED"/>
    <property type="match status" value="1"/>
</dbReference>
<proteinExistence type="predicted"/>
<dbReference type="PANTHER" id="PTHR32097:SF15">
    <property type="entry name" value="STRESS RESPONSE PROTEIN SCP2"/>
    <property type="match status" value="1"/>
</dbReference>
<dbReference type="AlphaFoldDB" id="Q891Y1"/>
<gene>
    <name evidence="2" type="primary">terE</name>
    <name evidence="2" type="ordered locus">CTC_02232</name>
</gene>
<evidence type="ECO:0000313" key="3">
    <source>
        <dbReference type="Proteomes" id="UP000001412"/>
    </source>
</evidence>
<protein>
    <submittedName>
        <fullName evidence="2">Tellurium resistance protein terE</fullName>
    </submittedName>
</protein>
<organism evidence="2 3">
    <name type="scientific">Clostridium tetani (strain Massachusetts / E88)</name>
    <dbReference type="NCBI Taxonomy" id="212717"/>
    <lineage>
        <taxon>Bacteria</taxon>
        <taxon>Bacillati</taxon>
        <taxon>Bacillota</taxon>
        <taxon>Clostridia</taxon>
        <taxon>Eubacteriales</taxon>
        <taxon>Clostridiaceae</taxon>
        <taxon>Clostridium</taxon>
    </lineage>
</organism>
<accession>Q891Y1</accession>
<dbReference type="Pfam" id="PF02342">
    <property type="entry name" value="TerD"/>
    <property type="match status" value="1"/>
</dbReference>
<dbReference type="EMBL" id="AE015927">
    <property type="protein sequence ID" value="AAO36714.1"/>
    <property type="molecule type" value="Genomic_DNA"/>
</dbReference>
<sequence>MDFQEVLKHFVRITVYKCKYKDIGAGKMSISLKKGQRISLTKENNKLSKVMVGLGWDAVEQSNGKGLLGSLFGKGNQIDIDCDASVIMLDENDKVSDKKSIIYFGNLNSKDGSIRHMGDNLTGDGDGDDEQIMVDLTRVPSNIHKLVFIVNIYNCVKRNQHFGMIKNAFIRIVNMTDNKEMLRFNLTDEYSNKTGLFVGEIYRHGSEWKFAAVGEGSMATGINDMIQKYM</sequence>
<dbReference type="InterPro" id="IPR003325">
    <property type="entry name" value="TerD"/>
</dbReference>
<keyword evidence="3" id="KW-1185">Reference proteome</keyword>
<name>Q891Y1_CLOTE</name>
<dbReference type="InterPro" id="IPR051324">
    <property type="entry name" value="Stress/Tellurium_Resist"/>
</dbReference>
<dbReference type="HOGENOM" id="CLU_055120_3_2_9"/>
<feature type="domain" description="TerD" evidence="1">
    <location>
        <begin position="28"/>
        <end position="229"/>
    </location>
</feature>
<dbReference type="Gene3D" id="2.60.60.30">
    <property type="entry name" value="sav2460 like domains"/>
    <property type="match status" value="1"/>
</dbReference>
<dbReference type="CDD" id="cd06974">
    <property type="entry name" value="TerD_like"/>
    <property type="match status" value="1"/>
</dbReference>